<reference evidence="5" key="1">
    <citation type="journal article" date="2021" name="PeerJ">
        <title>Extensive microbial diversity within the chicken gut microbiome revealed by metagenomics and culture.</title>
        <authorList>
            <person name="Gilroy R."/>
            <person name="Ravi A."/>
            <person name="Getino M."/>
            <person name="Pursley I."/>
            <person name="Horton D.L."/>
            <person name="Alikhan N.F."/>
            <person name="Baker D."/>
            <person name="Gharbi K."/>
            <person name="Hall N."/>
            <person name="Watson M."/>
            <person name="Adriaenssens E.M."/>
            <person name="Foster-Nyarko E."/>
            <person name="Jarju S."/>
            <person name="Secka A."/>
            <person name="Antonio M."/>
            <person name="Oren A."/>
            <person name="Chaudhuri R.R."/>
            <person name="La Ragione R."/>
            <person name="Hildebrand F."/>
            <person name="Pallen M.J."/>
        </authorList>
    </citation>
    <scope>NUCLEOTIDE SEQUENCE</scope>
    <source>
        <strain evidence="5">ChiBcec8-13705</strain>
    </source>
</reference>
<reference evidence="5" key="2">
    <citation type="submission" date="2021-04" db="EMBL/GenBank/DDBJ databases">
        <authorList>
            <person name="Gilroy R."/>
        </authorList>
    </citation>
    <scope>NUCLEOTIDE SEQUENCE</scope>
    <source>
        <strain evidence="5">ChiBcec8-13705</strain>
    </source>
</reference>
<dbReference type="GO" id="GO:0003677">
    <property type="term" value="F:DNA binding"/>
    <property type="evidence" value="ECO:0007669"/>
    <property type="project" value="UniProtKB-KW"/>
</dbReference>
<dbReference type="PROSITE" id="PS51898">
    <property type="entry name" value="TYR_RECOMBINASE"/>
    <property type="match status" value="1"/>
</dbReference>
<gene>
    <name evidence="5" type="ORF">H9945_04960</name>
</gene>
<accession>A0A9D2M6P2</accession>
<dbReference type="Gene3D" id="1.10.150.130">
    <property type="match status" value="1"/>
</dbReference>
<dbReference type="Proteomes" id="UP000886803">
    <property type="component" value="Unassembled WGS sequence"/>
</dbReference>
<dbReference type="EMBL" id="DWYG01000073">
    <property type="protein sequence ID" value="HJB41830.1"/>
    <property type="molecule type" value="Genomic_DNA"/>
</dbReference>
<dbReference type="Pfam" id="PF00589">
    <property type="entry name" value="Phage_integrase"/>
    <property type="match status" value="1"/>
</dbReference>
<feature type="domain" description="Tyr recombinase" evidence="4">
    <location>
        <begin position="163"/>
        <end position="348"/>
    </location>
</feature>
<dbReference type="InterPro" id="IPR050090">
    <property type="entry name" value="Tyrosine_recombinase_XerCD"/>
</dbReference>
<proteinExistence type="inferred from homology"/>
<dbReference type="GO" id="GO:0006310">
    <property type="term" value="P:DNA recombination"/>
    <property type="evidence" value="ECO:0007669"/>
    <property type="project" value="UniProtKB-KW"/>
</dbReference>
<name>A0A9D2M6P2_9FIRM</name>
<dbReference type="InterPro" id="IPR010998">
    <property type="entry name" value="Integrase_recombinase_N"/>
</dbReference>
<protein>
    <submittedName>
        <fullName evidence="5">Site-specific integrase</fullName>
    </submittedName>
</protein>
<evidence type="ECO:0000256" key="2">
    <source>
        <dbReference type="ARBA" id="ARBA00023125"/>
    </source>
</evidence>
<dbReference type="PANTHER" id="PTHR30349">
    <property type="entry name" value="PHAGE INTEGRASE-RELATED"/>
    <property type="match status" value="1"/>
</dbReference>
<organism evidence="5 6">
    <name type="scientific">Candidatus Gemmiger avicola</name>
    <dbReference type="NCBI Taxonomy" id="2838605"/>
    <lineage>
        <taxon>Bacteria</taxon>
        <taxon>Bacillati</taxon>
        <taxon>Bacillota</taxon>
        <taxon>Clostridia</taxon>
        <taxon>Eubacteriales</taxon>
        <taxon>Gemmiger</taxon>
    </lineage>
</organism>
<evidence type="ECO:0000256" key="1">
    <source>
        <dbReference type="ARBA" id="ARBA00008857"/>
    </source>
</evidence>
<evidence type="ECO:0000313" key="5">
    <source>
        <dbReference type="EMBL" id="HJB41830.1"/>
    </source>
</evidence>
<evidence type="ECO:0000256" key="3">
    <source>
        <dbReference type="ARBA" id="ARBA00023172"/>
    </source>
</evidence>
<evidence type="ECO:0000313" key="6">
    <source>
        <dbReference type="Proteomes" id="UP000886803"/>
    </source>
</evidence>
<dbReference type="AlphaFoldDB" id="A0A9D2M6P2"/>
<keyword evidence="3" id="KW-0233">DNA recombination</keyword>
<sequence>MKERINKPLWDEKRSRWVLAVQREGKRRYFYSSTPGRAGQRECNRKADAWIQDGLEGGRQRVQAVYSDWLKELQKTTSQGNWKPLVVRWRNWFLPSIGLKRVEQLTDNDLQQVVNAAAAAGLSRKTLQNMCADARAFCKYCRRCKLSNLNPEFLTVPAGARLKGKKVLSPADIATLFRVDTTEMRGKTVYDEYIGAYRFAVLTGLRPGELIGLRWKDIDGDTVRIQRAVNVYNEQTRGKNDNAVRAFTLPPLARAVLDKQRELTGKEESIFCINSEHTLYGRWRKYCSVNGIAPISLYELRHSFVSAVKQLPAGEVKDLVGHSADMDTFGQYSHIMEGDSARTAEEVNAIFAKLIITA</sequence>
<dbReference type="GO" id="GO:0015074">
    <property type="term" value="P:DNA integration"/>
    <property type="evidence" value="ECO:0007669"/>
    <property type="project" value="InterPro"/>
</dbReference>
<evidence type="ECO:0000259" key="4">
    <source>
        <dbReference type="PROSITE" id="PS51898"/>
    </source>
</evidence>
<dbReference type="InterPro" id="IPR013762">
    <property type="entry name" value="Integrase-like_cat_sf"/>
</dbReference>
<dbReference type="Gene3D" id="1.10.443.10">
    <property type="entry name" value="Intergrase catalytic core"/>
    <property type="match status" value="1"/>
</dbReference>
<dbReference type="SUPFAM" id="SSF56349">
    <property type="entry name" value="DNA breaking-rejoining enzymes"/>
    <property type="match status" value="1"/>
</dbReference>
<comment type="caution">
    <text evidence="5">The sequence shown here is derived from an EMBL/GenBank/DDBJ whole genome shotgun (WGS) entry which is preliminary data.</text>
</comment>
<dbReference type="CDD" id="cd01189">
    <property type="entry name" value="INT_ICEBs1_C_like"/>
    <property type="match status" value="1"/>
</dbReference>
<dbReference type="InterPro" id="IPR002104">
    <property type="entry name" value="Integrase_catalytic"/>
</dbReference>
<comment type="similarity">
    <text evidence="1">Belongs to the 'phage' integrase family.</text>
</comment>
<dbReference type="PANTHER" id="PTHR30349:SF41">
    <property type="entry name" value="INTEGRASE_RECOMBINASE PROTEIN MJ0367-RELATED"/>
    <property type="match status" value="1"/>
</dbReference>
<dbReference type="InterPro" id="IPR011010">
    <property type="entry name" value="DNA_brk_join_enz"/>
</dbReference>
<keyword evidence="2" id="KW-0238">DNA-binding</keyword>